<reference evidence="1" key="1">
    <citation type="journal article" date="2019" name="bioRxiv">
        <title>The Genome of the Zebra Mussel, Dreissena polymorpha: A Resource for Invasive Species Research.</title>
        <authorList>
            <person name="McCartney M.A."/>
            <person name="Auch B."/>
            <person name="Kono T."/>
            <person name="Mallez S."/>
            <person name="Zhang Y."/>
            <person name="Obille A."/>
            <person name="Becker A."/>
            <person name="Abrahante J.E."/>
            <person name="Garbe J."/>
            <person name="Badalamenti J.P."/>
            <person name="Herman A."/>
            <person name="Mangelson H."/>
            <person name="Liachko I."/>
            <person name="Sullivan S."/>
            <person name="Sone E.D."/>
            <person name="Koren S."/>
            <person name="Silverstein K.A.T."/>
            <person name="Beckman K.B."/>
            <person name="Gohl D.M."/>
        </authorList>
    </citation>
    <scope>NUCLEOTIDE SEQUENCE</scope>
    <source>
        <strain evidence="1">Duluth1</strain>
        <tissue evidence="1">Whole animal</tissue>
    </source>
</reference>
<comment type="caution">
    <text evidence="1">The sequence shown here is derived from an EMBL/GenBank/DDBJ whole genome shotgun (WGS) entry which is preliminary data.</text>
</comment>
<protein>
    <submittedName>
        <fullName evidence="1">Uncharacterized protein</fullName>
    </submittedName>
</protein>
<proteinExistence type="predicted"/>
<dbReference type="Proteomes" id="UP000828390">
    <property type="component" value="Unassembled WGS sequence"/>
</dbReference>
<reference evidence="1" key="2">
    <citation type="submission" date="2020-11" db="EMBL/GenBank/DDBJ databases">
        <authorList>
            <person name="McCartney M.A."/>
            <person name="Auch B."/>
            <person name="Kono T."/>
            <person name="Mallez S."/>
            <person name="Becker A."/>
            <person name="Gohl D.M."/>
            <person name="Silverstein K.A.T."/>
            <person name="Koren S."/>
            <person name="Bechman K.B."/>
            <person name="Herman A."/>
            <person name="Abrahante J.E."/>
            <person name="Garbe J."/>
        </authorList>
    </citation>
    <scope>NUCLEOTIDE SEQUENCE</scope>
    <source>
        <strain evidence="1">Duluth1</strain>
        <tissue evidence="1">Whole animal</tissue>
    </source>
</reference>
<evidence type="ECO:0000313" key="2">
    <source>
        <dbReference type="Proteomes" id="UP000828390"/>
    </source>
</evidence>
<dbReference type="AlphaFoldDB" id="A0A9D4N380"/>
<keyword evidence="2" id="KW-1185">Reference proteome</keyword>
<name>A0A9D4N380_DREPO</name>
<evidence type="ECO:0000313" key="1">
    <source>
        <dbReference type="EMBL" id="KAH3885942.1"/>
    </source>
</evidence>
<gene>
    <name evidence="1" type="ORF">DPMN_009939</name>
</gene>
<sequence>MQRPNTTLTTPRAAKPWQNGIRKFIVDATNSVTMYVKVNVTRNTSVMTPDSTRPTMFVTPMIEISVAACVVVRPTETPRSGIYVSGSD</sequence>
<accession>A0A9D4N380</accession>
<organism evidence="1 2">
    <name type="scientific">Dreissena polymorpha</name>
    <name type="common">Zebra mussel</name>
    <name type="synonym">Mytilus polymorpha</name>
    <dbReference type="NCBI Taxonomy" id="45954"/>
    <lineage>
        <taxon>Eukaryota</taxon>
        <taxon>Metazoa</taxon>
        <taxon>Spiralia</taxon>
        <taxon>Lophotrochozoa</taxon>
        <taxon>Mollusca</taxon>
        <taxon>Bivalvia</taxon>
        <taxon>Autobranchia</taxon>
        <taxon>Heteroconchia</taxon>
        <taxon>Euheterodonta</taxon>
        <taxon>Imparidentia</taxon>
        <taxon>Neoheterodontei</taxon>
        <taxon>Myida</taxon>
        <taxon>Dreissenoidea</taxon>
        <taxon>Dreissenidae</taxon>
        <taxon>Dreissena</taxon>
    </lineage>
</organism>
<dbReference type="EMBL" id="JAIWYP010000001">
    <property type="protein sequence ID" value="KAH3885942.1"/>
    <property type="molecule type" value="Genomic_DNA"/>
</dbReference>